<accession>A0A7C0WR43</accession>
<feature type="non-terminal residue" evidence="3">
    <location>
        <position position="121"/>
    </location>
</feature>
<name>A0A7C0WR43_9BACT</name>
<dbReference type="Pfam" id="PF02754">
    <property type="entry name" value="CCG"/>
    <property type="match status" value="1"/>
</dbReference>
<evidence type="ECO:0000256" key="1">
    <source>
        <dbReference type="ARBA" id="ARBA00023002"/>
    </source>
</evidence>
<dbReference type="EMBL" id="DQZW01000023">
    <property type="protein sequence ID" value="HDL89369.1"/>
    <property type="molecule type" value="Genomic_DNA"/>
</dbReference>
<gene>
    <name evidence="3" type="ORF">ENG14_00515</name>
</gene>
<feature type="domain" description="Cysteine-rich" evidence="2">
    <location>
        <begin position="4"/>
        <end position="86"/>
    </location>
</feature>
<dbReference type="PANTHER" id="PTHR42947:SF1">
    <property type="entry name" value="COB--COM HETERODISULFIDE REDUCTASE SUBUNIT B 1"/>
    <property type="match status" value="1"/>
</dbReference>
<dbReference type="Gene3D" id="1.20.1050.140">
    <property type="match status" value="1"/>
</dbReference>
<evidence type="ECO:0000313" key="3">
    <source>
        <dbReference type="EMBL" id="HDL89369.1"/>
    </source>
</evidence>
<organism evidence="3">
    <name type="scientific">Thermodesulforhabdus norvegica</name>
    <dbReference type="NCBI Taxonomy" id="39841"/>
    <lineage>
        <taxon>Bacteria</taxon>
        <taxon>Pseudomonadati</taxon>
        <taxon>Thermodesulfobacteriota</taxon>
        <taxon>Syntrophobacteria</taxon>
        <taxon>Syntrophobacterales</taxon>
        <taxon>Thermodesulforhabdaceae</taxon>
        <taxon>Thermodesulforhabdus</taxon>
    </lineage>
</organism>
<proteinExistence type="predicted"/>
<dbReference type="PANTHER" id="PTHR42947">
    <property type="entry name" value="COB--COM HETERODISULFIDE REDUCTASE SUBUNIT B 1"/>
    <property type="match status" value="1"/>
</dbReference>
<protein>
    <submittedName>
        <fullName evidence="3">Disulfide reductase</fullName>
    </submittedName>
</protein>
<comment type="caution">
    <text evidence="3">The sequence shown here is derived from an EMBL/GenBank/DDBJ whole genome shotgun (WGS) entry which is preliminary data.</text>
</comment>
<evidence type="ECO:0000259" key="2">
    <source>
        <dbReference type="Pfam" id="PF02754"/>
    </source>
</evidence>
<keyword evidence="1" id="KW-0560">Oxidoreductase</keyword>
<dbReference type="InterPro" id="IPR004017">
    <property type="entry name" value="Cys_rich_dom"/>
</dbReference>
<dbReference type="InterPro" id="IPR051278">
    <property type="entry name" value="HdrB/HdrD_reductase"/>
</dbReference>
<sequence>MRRVAIYPGCSLEGTARDYYDSIKAVFDQLGVNIDELEGWICCGASSAHSIDSEAAFQLPFHNLRLAYEQECDLLVPCALCFNRLKTAGKQALLKGHDFVKTVKVIDLLAYLSSPHMLERI</sequence>
<dbReference type="Proteomes" id="UP000886355">
    <property type="component" value="Unassembled WGS sequence"/>
</dbReference>
<dbReference type="AlphaFoldDB" id="A0A7C0WR43"/>
<dbReference type="GO" id="GO:0016491">
    <property type="term" value="F:oxidoreductase activity"/>
    <property type="evidence" value="ECO:0007669"/>
    <property type="project" value="UniProtKB-KW"/>
</dbReference>
<reference evidence="3" key="1">
    <citation type="journal article" date="2020" name="mSystems">
        <title>Genome- and Community-Level Interaction Insights into Carbon Utilization and Element Cycling Functions of Hydrothermarchaeota in Hydrothermal Sediment.</title>
        <authorList>
            <person name="Zhou Z."/>
            <person name="Liu Y."/>
            <person name="Xu W."/>
            <person name="Pan J."/>
            <person name="Luo Z.H."/>
            <person name="Li M."/>
        </authorList>
    </citation>
    <scope>NUCLEOTIDE SEQUENCE [LARGE SCALE GENOMIC DNA]</scope>
    <source>
        <strain evidence="3">HyVt-19</strain>
    </source>
</reference>